<dbReference type="PRINTS" id="PR00260">
    <property type="entry name" value="CHEMTRNSDUCR"/>
</dbReference>
<evidence type="ECO:0000313" key="14">
    <source>
        <dbReference type="EMBL" id="OSM05185.1"/>
    </source>
</evidence>
<comment type="caution">
    <text evidence="14">The sequence shown here is derived from an EMBL/GenBank/DDBJ whole genome shotgun (WGS) entry which is preliminary data.</text>
</comment>
<dbReference type="GO" id="GO:0007165">
    <property type="term" value="P:signal transduction"/>
    <property type="evidence" value="ECO:0007669"/>
    <property type="project" value="UniProtKB-KW"/>
</dbReference>
<dbReference type="Pfam" id="PF13675">
    <property type="entry name" value="PilJ"/>
    <property type="match status" value="1"/>
</dbReference>
<comment type="similarity">
    <text evidence="2">Belongs to the hemerythrin family.</text>
</comment>
<evidence type="ECO:0000256" key="4">
    <source>
        <dbReference type="ARBA" id="ARBA00022723"/>
    </source>
</evidence>
<dbReference type="PROSITE" id="PS50111">
    <property type="entry name" value="CHEMOTAXIS_TRANSDUC_2"/>
    <property type="match status" value="1"/>
</dbReference>
<dbReference type="InterPro" id="IPR012827">
    <property type="entry name" value="Hemerythrin_metal-bd"/>
</dbReference>
<gene>
    <name evidence="14" type="ORF">MAIT1_03345</name>
</gene>
<dbReference type="PANTHER" id="PTHR32089:SF112">
    <property type="entry name" value="LYSOZYME-LIKE PROTEIN-RELATED"/>
    <property type="match status" value="1"/>
</dbReference>
<dbReference type="GO" id="GO:0004888">
    <property type="term" value="F:transmembrane signaling receptor activity"/>
    <property type="evidence" value="ECO:0007669"/>
    <property type="project" value="InterPro"/>
</dbReference>
<dbReference type="InterPro" id="IPR016131">
    <property type="entry name" value="Haemerythrin_Fe_BS"/>
</dbReference>
<dbReference type="Gene3D" id="1.20.120.30">
    <property type="entry name" value="Aspartate receptor, ligand-binding domain"/>
    <property type="match status" value="1"/>
</dbReference>
<dbReference type="InterPro" id="IPR004089">
    <property type="entry name" value="MCPsignal_dom"/>
</dbReference>
<evidence type="ECO:0000256" key="12">
    <source>
        <dbReference type="SAM" id="Phobius"/>
    </source>
</evidence>
<evidence type="ECO:0000256" key="1">
    <source>
        <dbReference type="ARBA" id="ARBA00004141"/>
    </source>
</evidence>
<dbReference type="CDD" id="cd12107">
    <property type="entry name" value="Hemerythrin"/>
    <property type="match status" value="1"/>
</dbReference>
<evidence type="ECO:0000256" key="6">
    <source>
        <dbReference type="ARBA" id="ARBA00023004"/>
    </source>
</evidence>
<comment type="similarity">
    <text evidence="9">Belongs to the methyl-accepting chemotaxis (MCP) protein family.</text>
</comment>
<evidence type="ECO:0000256" key="3">
    <source>
        <dbReference type="ARBA" id="ARBA00022692"/>
    </source>
</evidence>
<dbReference type="PANTHER" id="PTHR32089">
    <property type="entry name" value="METHYL-ACCEPTING CHEMOTAXIS PROTEIN MCPB"/>
    <property type="match status" value="1"/>
</dbReference>
<dbReference type="SMART" id="SM00283">
    <property type="entry name" value="MA"/>
    <property type="match status" value="1"/>
</dbReference>
<keyword evidence="7 12" id="KW-0472">Membrane</keyword>
<dbReference type="Pfam" id="PF01814">
    <property type="entry name" value="Hemerythrin"/>
    <property type="match status" value="1"/>
</dbReference>
<organism evidence="14 15">
    <name type="scientific">Magnetofaba australis IT-1</name>
    <dbReference type="NCBI Taxonomy" id="1434232"/>
    <lineage>
        <taxon>Bacteria</taxon>
        <taxon>Pseudomonadati</taxon>
        <taxon>Pseudomonadota</taxon>
        <taxon>Magnetococcia</taxon>
        <taxon>Magnetococcales</taxon>
        <taxon>Magnetococcaceae</taxon>
        <taxon>Magnetofaba</taxon>
    </lineage>
</organism>
<dbReference type="Proteomes" id="UP000194003">
    <property type="component" value="Unassembled WGS sequence"/>
</dbReference>
<dbReference type="PROSITE" id="PS00550">
    <property type="entry name" value="HEMERYTHRINS"/>
    <property type="match status" value="1"/>
</dbReference>
<dbReference type="Pfam" id="PF00015">
    <property type="entry name" value="MCPsignal"/>
    <property type="match status" value="1"/>
</dbReference>
<keyword evidence="5 12" id="KW-1133">Transmembrane helix</keyword>
<feature type="transmembrane region" description="Helical" evidence="12">
    <location>
        <begin position="194"/>
        <end position="216"/>
    </location>
</feature>
<dbReference type="Gene3D" id="1.10.287.950">
    <property type="entry name" value="Methyl-accepting chemotaxis protein"/>
    <property type="match status" value="1"/>
</dbReference>
<feature type="domain" description="Methyl-accepting transducer" evidence="13">
    <location>
        <begin position="331"/>
        <end position="574"/>
    </location>
</feature>
<reference evidence="14 15" key="1">
    <citation type="journal article" date="2016" name="BMC Genomics">
        <title>Combined genomic and structural analyses of a cultured magnetotactic bacterium reveals its niche adaptation to a dynamic environment.</title>
        <authorList>
            <person name="Araujo A.C."/>
            <person name="Morillo V."/>
            <person name="Cypriano J."/>
            <person name="Teixeira L.C."/>
            <person name="Leao P."/>
            <person name="Lyra S."/>
            <person name="Almeida L.G."/>
            <person name="Bazylinski D.A."/>
            <person name="Vasconcellos A.T."/>
            <person name="Abreu F."/>
            <person name="Lins U."/>
        </authorList>
    </citation>
    <scope>NUCLEOTIDE SEQUENCE [LARGE SCALE GENOMIC DNA]</scope>
    <source>
        <strain evidence="14 15">IT-1</strain>
    </source>
</reference>
<dbReference type="AlphaFoldDB" id="A0A1Y2K8R6"/>
<dbReference type="InterPro" id="IPR035938">
    <property type="entry name" value="Hemerythrin-like_sf"/>
</dbReference>
<evidence type="ECO:0000256" key="7">
    <source>
        <dbReference type="ARBA" id="ARBA00023136"/>
    </source>
</evidence>
<protein>
    <submittedName>
        <fullName evidence="14">Putative methyl-accepting chemotaxis sensory transducer</fullName>
    </submittedName>
</protein>
<dbReference type="SUPFAM" id="SSF58104">
    <property type="entry name" value="Methyl-accepting chemotaxis protein (MCP) signaling domain"/>
    <property type="match status" value="1"/>
</dbReference>
<dbReference type="InterPro" id="IPR025991">
    <property type="entry name" value="Chemoreceptor_zinc-bind_dom"/>
</dbReference>
<name>A0A1Y2K8R6_9PROT</name>
<keyword evidence="11" id="KW-0175">Coiled coil</keyword>
<dbReference type="GO" id="GO:0006935">
    <property type="term" value="P:chemotaxis"/>
    <property type="evidence" value="ECO:0007669"/>
    <property type="project" value="InterPro"/>
</dbReference>
<dbReference type="NCBIfam" id="TIGR02481">
    <property type="entry name" value="hemeryth_dom"/>
    <property type="match status" value="1"/>
</dbReference>
<dbReference type="GO" id="GO:0016020">
    <property type="term" value="C:membrane"/>
    <property type="evidence" value="ECO:0007669"/>
    <property type="project" value="UniProtKB-SubCell"/>
</dbReference>
<keyword evidence="8 10" id="KW-0807">Transducer</keyword>
<comment type="subcellular location">
    <subcellularLocation>
        <location evidence="1">Membrane</location>
        <topology evidence="1">Multi-pass membrane protein</topology>
    </subcellularLocation>
</comment>
<dbReference type="InterPro" id="IPR012312">
    <property type="entry name" value="Hemerythrin-like"/>
</dbReference>
<proteinExistence type="inferred from homology"/>
<feature type="coiled-coil region" evidence="11">
    <location>
        <begin position="304"/>
        <end position="331"/>
    </location>
</feature>
<evidence type="ECO:0000256" key="2">
    <source>
        <dbReference type="ARBA" id="ARBA00010587"/>
    </source>
</evidence>
<evidence type="ECO:0000256" key="11">
    <source>
        <dbReference type="SAM" id="Coils"/>
    </source>
</evidence>
<evidence type="ECO:0000256" key="5">
    <source>
        <dbReference type="ARBA" id="ARBA00022989"/>
    </source>
</evidence>
<dbReference type="Gene3D" id="1.20.120.50">
    <property type="entry name" value="Hemerythrin-like"/>
    <property type="match status" value="1"/>
</dbReference>
<evidence type="ECO:0000259" key="13">
    <source>
        <dbReference type="PROSITE" id="PS50111"/>
    </source>
</evidence>
<dbReference type="GO" id="GO:0046872">
    <property type="term" value="F:metal ion binding"/>
    <property type="evidence" value="ECO:0007669"/>
    <property type="project" value="UniProtKB-KW"/>
</dbReference>
<dbReference type="InterPro" id="IPR004090">
    <property type="entry name" value="Chemotax_Me-accpt_rcpt"/>
</dbReference>
<dbReference type="Pfam" id="PF13682">
    <property type="entry name" value="CZB"/>
    <property type="match status" value="1"/>
</dbReference>
<dbReference type="InterPro" id="IPR029095">
    <property type="entry name" value="NarX-like_N"/>
</dbReference>
<dbReference type="NCBIfam" id="NF033749">
    <property type="entry name" value="bact_hemeryth"/>
    <property type="match status" value="1"/>
</dbReference>
<evidence type="ECO:0000313" key="15">
    <source>
        <dbReference type="Proteomes" id="UP000194003"/>
    </source>
</evidence>
<sequence length="932" mass="101104">MAKISSRLSIRVTFFIISGIMVLQAALAIDSAWSLKALQQDDAATINVAGRQRMLSQKAGKEAFLTMSLPLGSEARSAQQQSLENTLALFERSLKALISGGQTTTILNAKDQTKLVTMAKPSPEGSAALQKVNAIWQEYQAVIQEGVSAQDLAAMPGLRDKINGVSLKLLKEMHATVGLIAGESRARKHAAVDAAYYVSIVVVFLGLVLILALVLFNEGLNGQIRVINSYLDQLAIGDLRSDLRTTFSHELNTIVLKINDMAKQMGWLLRTIALHSQSVKSVVGEMVPLKSSLFEDAERSKTLVQEVTLENDKLDSEIQQLNGHVNNARQSIEEGNKSSRLLAGKVSGIAESAEQASINVNTMASAAEQMTSNLSQVNQSLEVTSESVQNVSQAVEALNMSLDEVRQRCQSADKLSGEATQNASNTQAVMEKLTELVFEIGKSAKQIKNIADQTNMLALNAAIEAAGAGEAGKGFGVVANEVKELAAQTAEATKSIESQISAIQDESSQAQSANQSVVDVISQLAGTNRAITDSVDDQAAGVSEIAESIQTVRQSAQEVTRNANELSAAAEAVARVAMDAATSTAEIASTATDVAQLASNVANLSDEAQQRAANVELGAGEIYRASIVVQKKMIESLELSHFLHGSIEHSGFLTDVIDESSHALSDTERGFLIPAPPFNVSEAKGWHLEWLGKLEDVIRGRQSLLPEEVTSSRECKFGNWLYGAGQESLGEMKLFQEVVDVHNRIHEKAKEVVRLAAHDDPDDAIQAMSHFAALRRELFEKLDQLYVSTMSQEGDVERDFMPWNDHLATGIKAMDAEHKVLVKLINDVYRLMVSGETGPKAHAVLDELASYTVNHFKHEEEIMSQHKYPVLPGHAKLHVDLTDQVLAFIKAVKAGEANIDLGLMSFLKDWLTTHIIVQDKKYGEYILEGKQP</sequence>
<keyword evidence="3 12" id="KW-0812">Transmembrane</keyword>
<evidence type="ECO:0000256" key="10">
    <source>
        <dbReference type="PROSITE-ProRule" id="PRU00284"/>
    </source>
</evidence>
<evidence type="ECO:0000256" key="9">
    <source>
        <dbReference type="ARBA" id="ARBA00029447"/>
    </source>
</evidence>
<accession>A0A1Y2K8R6</accession>
<dbReference type="EMBL" id="LVJN01000018">
    <property type="protein sequence ID" value="OSM05185.1"/>
    <property type="molecule type" value="Genomic_DNA"/>
</dbReference>
<keyword evidence="15" id="KW-1185">Reference proteome</keyword>
<evidence type="ECO:0000256" key="8">
    <source>
        <dbReference type="ARBA" id="ARBA00023224"/>
    </source>
</evidence>
<dbReference type="SUPFAM" id="SSF47188">
    <property type="entry name" value="Hemerythrin-like"/>
    <property type="match status" value="1"/>
</dbReference>
<dbReference type="STRING" id="1434232.MAIT1_03345"/>
<keyword evidence="6" id="KW-0408">Iron</keyword>
<keyword evidence="4" id="KW-0479">Metal-binding</keyword>